<feature type="transmembrane region" description="Helical" evidence="6">
    <location>
        <begin position="137"/>
        <end position="155"/>
    </location>
</feature>
<evidence type="ECO:0000256" key="3">
    <source>
        <dbReference type="ARBA" id="ARBA00022692"/>
    </source>
</evidence>
<protein>
    <recommendedName>
        <fullName evidence="9">Mpv17-like protein 2</fullName>
    </recommendedName>
</protein>
<dbReference type="InterPro" id="IPR007248">
    <property type="entry name" value="Mpv17_PMP22"/>
</dbReference>
<feature type="transmembrane region" description="Helical" evidence="6">
    <location>
        <begin position="202"/>
        <end position="219"/>
    </location>
</feature>
<keyword evidence="8" id="KW-1185">Reference proteome</keyword>
<dbReference type="OrthoDB" id="10267969at2759"/>
<evidence type="ECO:0000256" key="5">
    <source>
        <dbReference type="ARBA" id="ARBA00023136"/>
    </source>
</evidence>
<evidence type="ECO:0008006" key="9">
    <source>
        <dbReference type="Google" id="ProtNLM"/>
    </source>
</evidence>
<comment type="subcellular location">
    <subcellularLocation>
        <location evidence="1">Membrane</location>
        <topology evidence="1">Multi-pass membrane protein</topology>
    </subcellularLocation>
</comment>
<proteinExistence type="inferred from homology"/>
<keyword evidence="4 6" id="KW-1133">Transmembrane helix</keyword>
<dbReference type="FunCoup" id="A0A7R8Z0R8">
    <property type="interactions" value="820"/>
</dbReference>
<feature type="transmembrane region" description="Helical" evidence="6">
    <location>
        <begin position="60"/>
        <end position="79"/>
    </location>
</feature>
<dbReference type="EMBL" id="LR899014">
    <property type="protein sequence ID" value="CAD7091806.1"/>
    <property type="molecule type" value="Genomic_DNA"/>
</dbReference>
<feature type="transmembrane region" description="Helical" evidence="6">
    <location>
        <begin position="175"/>
        <end position="195"/>
    </location>
</feature>
<evidence type="ECO:0000256" key="1">
    <source>
        <dbReference type="ARBA" id="ARBA00004141"/>
    </source>
</evidence>
<evidence type="ECO:0000256" key="4">
    <source>
        <dbReference type="ARBA" id="ARBA00022989"/>
    </source>
</evidence>
<dbReference type="AlphaFoldDB" id="A0A7R8Z0R8"/>
<name>A0A7R8Z0R8_HERIL</name>
<dbReference type="OMA" id="NEKGGQC"/>
<dbReference type="GO" id="GO:0005739">
    <property type="term" value="C:mitochondrion"/>
    <property type="evidence" value="ECO:0007669"/>
    <property type="project" value="TreeGrafter"/>
</dbReference>
<gene>
    <name evidence="7" type="ORF">HERILL_LOCUS14206</name>
</gene>
<dbReference type="InParanoid" id="A0A7R8Z0R8"/>
<evidence type="ECO:0000256" key="6">
    <source>
        <dbReference type="RuleBase" id="RU363053"/>
    </source>
</evidence>
<evidence type="ECO:0000313" key="7">
    <source>
        <dbReference type="EMBL" id="CAD7091806.1"/>
    </source>
</evidence>
<reference evidence="7 8" key="1">
    <citation type="submission" date="2020-11" db="EMBL/GenBank/DDBJ databases">
        <authorList>
            <person name="Wallbank WR R."/>
            <person name="Pardo Diaz C."/>
            <person name="Kozak K."/>
            <person name="Martin S."/>
            <person name="Jiggins C."/>
            <person name="Moest M."/>
            <person name="Warren A I."/>
            <person name="Generalovic N T."/>
            <person name="Byers J.R.P. K."/>
            <person name="Montejo-Kovacevich G."/>
            <person name="Yen C E."/>
        </authorList>
    </citation>
    <scope>NUCLEOTIDE SEQUENCE [LARGE SCALE GENOMIC DNA]</scope>
</reference>
<keyword evidence="5 6" id="KW-0472">Membrane</keyword>
<sequence length="236" mass="27387">MSLNSIRTFHRNSGKLRISISSFSQFSYNPVLGRRLVKTDETKVKVSLVKRISQKLFGKYLLTTNIVGSGILMIFGDWAAQEIEYQRGLTTTRCDLTRVGRMFLVGALQGPMHHYFYKWMDTILPVVTMSSVFKKIALDQFVMSPVCIVMFFYSAGWLEGKNTSQCNLELNSKFLTVYTVDWLVWPFAQFCNFYWLHPKYRVTYVNVVTALYNIFLSYIKHEEGVKLQEVAMQISK</sequence>
<evidence type="ECO:0000256" key="2">
    <source>
        <dbReference type="ARBA" id="ARBA00006824"/>
    </source>
</evidence>
<evidence type="ECO:0000313" key="8">
    <source>
        <dbReference type="Proteomes" id="UP000594454"/>
    </source>
</evidence>
<accession>A0A7R8Z0R8</accession>
<dbReference type="GO" id="GO:0061668">
    <property type="term" value="P:mitochondrial ribosome assembly"/>
    <property type="evidence" value="ECO:0007669"/>
    <property type="project" value="TreeGrafter"/>
</dbReference>
<comment type="similarity">
    <text evidence="2 6">Belongs to the peroxisomal membrane protein PXMP2/4 family.</text>
</comment>
<keyword evidence="3 6" id="KW-0812">Transmembrane</keyword>
<dbReference type="Proteomes" id="UP000594454">
    <property type="component" value="Chromosome 6"/>
</dbReference>
<organism evidence="7 8">
    <name type="scientific">Hermetia illucens</name>
    <name type="common">Black soldier fly</name>
    <dbReference type="NCBI Taxonomy" id="343691"/>
    <lineage>
        <taxon>Eukaryota</taxon>
        <taxon>Metazoa</taxon>
        <taxon>Ecdysozoa</taxon>
        <taxon>Arthropoda</taxon>
        <taxon>Hexapoda</taxon>
        <taxon>Insecta</taxon>
        <taxon>Pterygota</taxon>
        <taxon>Neoptera</taxon>
        <taxon>Endopterygota</taxon>
        <taxon>Diptera</taxon>
        <taxon>Brachycera</taxon>
        <taxon>Stratiomyomorpha</taxon>
        <taxon>Stratiomyidae</taxon>
        <taxon>Hermetiinae</taxon>
        <taxon>Hermetia</taxon>
    </lineage>
</organism>
<dbReference type="PANTHER" id="PTHR11266">
    <property type="entry name" value="PEROXISOMAL MEMBRANE PROTEIN 2, PXMP2 MPV17"/>
    <property type="match status" value="1"/>
</dbReference>
<dbReference type="PANTHER" id="PTHR11266:SF81">
    <property type="entry name" value="GH12661P-RELATED"/>
    <property type="match status" value="1"/>
</dbReference>
<dbReference type="Pfam" id="PF04117">
    <property type="entry name" value="Mpv17_PMP22"/>
    <property type="match status" value="1"/>
</dbReference>
<dbReference type="GO" id="GO:0016020">
    <property type="term" value="C:membrane"/>
    <property type="evidence" value="ECO:0007669"/>
    <property type="project" value="UniProtKB-SubCell"/>
</dbReference>